<organism evidence="4 5">
    <name type="scientific">Henosepilachna vigintioctopunctata</name>
    <dbReference type="NCBI Taxonomy" id="420089"/>
    <lineage>
        <taxon>Eukaryota</taxon>
        <taxon>Metazoa</taxon>
        <taxon>Ecdysozoa</taxon>
        <taxon>Arthropoda</taxon>
        <taxon>Hexapoda</taxon>
        <taxon>Insecta</taxon>
        <taxon>Pterygota</taxon>
        <taxon>Neoptera</taxon>
        <taxon>Endopterygota</taxon>
        <taxon>Coleoptera</taxon>
        <taxon>Polyphaga</taxon>
        <taxon>Cucujiformia</taxon>
        <taxon>Coccinelloidea</taxon>
        <taxon>Coccinellidae</taxon>
        <taxon>Epilachninae</taxon>
        <taxon>Epilachnini</taxon>
        <taxon>Henosepilachna</taxon>
    </lineage>
</organism>
<evidence type="ECO:0000313" key="5">
    <source>
        <dbReference type="Proteomes" id="UP001431783"/>
    </source>
</evidence>
<dbReference type="InterPro" id="IPR018244">
    <property type="entry name" value="Allrgn_V5/Tpx1_CS"/>
</dbReference>
<evidence type="ECO:0000256" key="1">
    <source>
        <dbReference type="ARBA" id="ARBA00004613"/>
    </source>
</evidence>
<evidence type="ECO:0000256" key="2">
    <source>
        <dbReference type="ARBA" id="ARBA00022525"/>
    </source>
</evidence>
<dbReference type="AlphaFoldDB" id="A0AAW1UHS1"/>
<feature type="domain" description="SCP" evidence="3">
    <location>
        <begin position="38"/>
        <end position="195"/>
    </location>
</feature>
<name>A0AAW1UHS1_9CUCU</name>
<dbReference type="PROSITE" id="PS01009">
    <property type="entry name" value="CRISP_1"/>
    <property type="match status" value="1"/>
</dbReference>
<dbReference type="InterPro" id="IPR035940">
    <property type="entry name" value="CAP_sf"/>
</dbReference>
<accession>A0AAW1UHS1</accession>
<keyword evidence="5" id="KW-1185">Reference proteome</keyword>
<sequence length="244" mass="28287">MGKVYLSNLIYLILLSRIIETYGTYKYKLTNKGNETTVPPNLILNLHNGYRQKLLRGEIENQPQAEFGSIKMLKWHPVLANEALKIASTCNFEHVRVNISEFKDGVGQNLFRTCSFRKRKPDWKKPLQVWFQEHEKYRFPDEPNVKNGHYTQLIWGDTQFVGCSLSEFIRNEKQVKTRFCTLYVCNYGPPGNIEGELPTNLQGLSIRRTSECNRGFSVFVVYGINIFMSNSMSVLKIVHVRVVI</sequence>
<dbReference type="SMART" id="SM00198">
    <property type="entry name" value="SCP"/>
    <property type="match status" value="1"/>
</dbReference>
<comment type="subcellular location">
    <subcellularLocation>
        <location evidence="1">Secreted</location>
    </subcellularLocation>
</comment>
<evidence type="ECO:0000259" key="3">
    <source>
        <dbReference type="SMART" id="SM00198"/>
    </source>
</evidence>
<dbReference type="Pfam" id="PF00188">
    <property type="entry name" value="CAP"/>
    <property type="match status" value="1"/>
</dbReference>
<dbReference type="CDD" id="cd05380">
    <property type="entry name" value="CAP_euk"/>
    <property type="match status" value="1"/>
</dbReference>
<dbReference type="InterPro" id="IPR014044">
    <property type="entry name" value="CAP_dom"/>
</dbReference>
<dbReference type="EMBL" id="JARQZJ010000073">
    <property type="protein sequence ID" value="KAK9882203.1"/>
    <property type="molecule type" value="Genomic_DNA"/>
</dbReference>
<dbReference type="Proteomes" id="UP001431783">
    <property type="component" value="Unassembled WGS sequence"/>
</dbReference>
<protein>
    <recommendedName>
        <fullName evidence="3">SCP domain-containing protein</fullName>
    </recommendedName>
</protein>
<keyword evidence="2" id="KW-0964">Secreted</keyword>
<gene>
    <name evidence="4" type="ORF">WA026_019715</name>
</gene>
<dbReference type="PRINTS" id="PR00837">
    <property type="entry name" value="V5TPXLIKE"/>
</dbReference>
<dbReference type="SUPFAM" id="SSF55797">
    <property type="entry name" value="PR-1-like"/>
    <property type="match status" value="1"/>
</dbReference>
<evidence type="ECO:0000313" key="4">
    <source>
        <dbReference type="EMBL" id="KAK9882203.1"/>
    </source>
</evidence>
<proteinExistence type="predicted"/>
<dbReference type="PANTHER" id="PTHR10334">
    <property type="entry name" value="CYSTEINE-RICH SECRETORY PROTEIN-RELATED"/>
    <property type="match status" value="1"/>
</dbReference>
<comment type="caution">
    <text evidence="4">The sequence shown here is derived from an EMBL/GenBank/DDBJ whole genome shotgun (WGS) entry which is preliminary data.</text>
</comment>
<dbReference type="GO" id="GO:0005576">
    <property type="term" value="C:extracellular region"/>
    <property type="evidence" value="ECO:0007669"/>
    <property type="project" value="UniProtKB-SubCell"/>
</dbReference>
<dbReference type="PROSITE" id="PS01010">
    <property type="entry name" value="CRISP_2"/>
    <property type="match status" value="1"/>
</dbReference>
<dbReference type="InterPro" id="IPR001283">
    <property type="entry name" value="CRISP-related"/>
</dbReference>
<dbReference type="Gene3D" id="3.40.33.10">
    <property type="entry name" value="CAP"/>
    <property type="match status" value="1"/>
</dbReference>
<reference evidence="4 5" key="1">
    <citation type="submission" date="2023-03" db="EMBL/GenBank/DDBJ databases">
        <title>Genome insight into feeding habits of ladybird beetles.</title>
        <authorList>
            <person name="Li H.-S."/>
            <person name="Huang Y.-H."/>
            <person name="Pang H."/>
        </authorList>
    </citation>
    <scope>NUCLEOTIDE SEQUENCE [LARGE SCALE GENOMIC DNA]</scope>
    <source>
        <strain evidence="4">SYSU_2023b</strain>
        <tissue evidence="4">Whole body</tissue>
    </source>
</reference>